<accession>A0A653B564</accession>
<sequence length="113" mass="12942">MSCSTRWISSSSLAVNACRSASSMGSRYGREWLDYIGWTRVGVKPRWQWRDAYDVIDTPADFDGLAASAGARIRGLHSRDCAVWRLAIYVDSKFSLRRLRRSAEQRRALRLAR</sequence>
<evidence type="ECO:0000313" key="1">
    <source>
        <dbReference type="EMBL" id="VDN63764.1"/>
    </source>
</evidence>
<proteinExistence type="predicted"/>
<dbReference type="AlphaFoldDB" id="A0A653B564"/>
<organism evidence="1">
    <name type="scientific">Ectopseudomonas oleovorans</name>
    <name type="common">Pseudomonas oleovorans</name>
    <dbReference type="NCBI Taxonomy" id="301"/>
    <lineage>
        <taxon>Bacteria</taxon>
        <taxon>Pseudomonadati</taxon>
        <taxon>Pseudomonadota</taxon>
        <taxon>Gammaproteobacteria</taxon>
        <taxon>Pseudomonadales</taxon>
        <taxon>Pseudomonadaceae</taxon>
        <taxon>Ectopseudomonas</taxon>
    </lineage>
</organism>
<dbReference type="EMBL" id="LR130779">
    <property type="protein sequence ID" value="VDN63764.1"/>
    <property type="molecule type" value="Genomic_DNA"/>
</dbReference>
<name>A0A653B564_ECTOL</name>
<reference evidence="1" key="1">
    <citation type="submission" date="2018-11" db="EMBL/GenBank/DDBJ databases">
        <authorList>
            <consortium name="Genoscope - CEA"/>
            <person name="William W."/>
        </authorList>
    </citation>
    <scope>NUCLEOTIDE SEQUENCE [LARGE SCALE GENOMIC DNA]</scope>
    <source>
        <strain evidence="1">T9AD</strain>
    </source>
</reference>
<protein>
    <submittedName>
        <fullName evidence="1">Uncharacterized protein</fullName>
    </submittedName>
</protein>
<gene>
    <name evidence="1" type="ORF">POT9AD_2789</name>
</gene>